<dbReference type="EMBL" id="CAMXCT030001791">
    <property type="protein sequence ID" value="CAL4780405.1"/>
    <property type="molecule type" value="Genomic_DNA"/>
</dbReference>
<feature type="region of interest" description="Disordered" evidence="1">
    <location>
        <begin position="363"/>
        <end position="416"/>
    </location>
</feature>
<evidence type="ECO:0000313" key="3">
    <source>
        <dbReference type="EMBL" id="CAL4780405.1"/>
    </source>
</evidence>
<feature type="region of interest" description="Disordered" evidence="1">
    <location>
        <begin position="170"/>
        <end position="272"/>
    </location>
</feature>
<dbReference type="AlphaFoldDB" id="A0A9P1FYA5"/>
<feature type="compositionally biased region" description="Basic and acidic residues" evidence="1">
    <location>
        <begin position="466"/>
        <end position="524"/>
    </location>
</feature>
<name>A0A9P1FYA5_9DINO</name>
<gene>
    <name evidence="2" type="ORF">C1SCF055_LOCUS19873</name>
</gene>
<feature type="region of interest" description="Disordered" evidence="1">
    <location>
        <begin position="146"/>
        <end position="165"/>
    </location>
</feature>
<dbReference type="EMBL" id="CAMXCT020001791">
    <property type="protein sequence ID" value="CAL1146468.1"/>
    <property type="molecule type" value="Genomic_DNA"/>
</dbReference>
<sequence>PLTYGRKSCSITWELVMPWRNRLVCSQLATALEEDSAVRRLVRETGKLTQWKTPALVGVASTDAAALNHKVTMFYQMLGLANAHCCFQVDSWGLKRLYSHMIRRWLTGALGPRDLSLKPLWDIFDQHWGPTASRGAGTDLVDDDADRHAAAAPPEESAAVTADEISSTTVVDDSVTMMDSQLVPDGPDDQPMPFDDSMDEPMDEEDEELLPEDSQPLFPEDSQPLPDEPLIPEDSQPLIPDDSQPLTETVLEDSQDPEPSLVVGEESKPANGPCPVCGKVGPHECADSDPGPCRDELNREMDSQRDDLRKKIQLLAAEAKKRQLTRGKSSVAIDALETLPMDLNDAETAYHQAAAGLHGEVVNLESGSSDSDGKKEEASAGSTAPEATAIAESKPKEENPPATAVEKPTDKTQLDKFEKGIAKNIGNKNMLNLMELADEVPIVLRREQLSAPFRGGDGAETDDDVEGKGDEVEEGEYKSEAAKAKVDEKVEKGETCKDTKPLKRKSEGDAEGGDQKRKGKKSGDEVATFARRYKPEHEPSATRFQAIRDIYQNHIANQLVRQSSYQDQWFTLCTRAFKSSDASSYVEYSALATEKISEFMAMETAKPRRVMPSLEPVTGLV</sequence>
<keyword evidence="4" id="KW-1185">Reference proteome</keyword>
<feature type="region of interest" description="Disordered" evidence="1">
    <location>
        <begin position="450"/>
        <end position="526"/>
    </location>
</feature>
<feature type="non-terminal residue" evidence="2">
    <location>
        <position position="621"/>
    </location>
</feature>
<organism evidence="2">
    <name type="scientific">Cladocopium goreaui</name>
    <dbReference type="NCBI Taxonomy" id="2562237"/>
    <lineage>
        <taxon>Eukaryota</taxon>
        <taxon>Sar</taxon>
        <taxon>Alveolata</taxon>
        <taxon>Dinophyceae</taxon>
        <taxon>Suessiales</taxon>
        <taxon>Symbiodiniaceae</taxon>
        <taxon>Cladocopium</taxon>
    </lineage>
</organism>
<protein>
    <submittedName>
        <fullName evidence="2">Uncharacterized protein</fullName>
    </submittedName>
</protein>
<dbReference type="EMBL" id="CAMXCT010001791">
    <property type="protein sequence ID" value="CAI3993093.1"/>
    <property type="molecule type" value="Genomic_DNA"/>
</dbReference>
<accession>A0A9P1FYA5</accession>
<feature type="compositionally biased region" description="Basic and acidic residues" evidence="1">
    <location>
        <begin position="407"/>
        <end position="416"/>
    </location>
</feature>
<dbReference type="Proteomes" id="UP001152797">
    <property type="component" value="Unassembled WGS sequence"/>
</dbReference>
<reference evidence="3 4" key="2">
    <citation type="submission" date="2024-05" db="EMBL/GenBank/DDBJ databases">
        <authorList>
            <person name="Chen Y."/>
            <person name="Shah S."/>
            <person name="Dougan E. K."/>
            <person name="Thang M."/>
            <person name="Chan C."/>
        </authorList>
    </citation>
    <scope>NUCLEOTIDE SEQUENCE [LARGE SCALE GENOMIC DNA]</scope>
</reference>
<feature type="compositionally biased region" description="Acidic residues" evidence="1">
    <location>
        <begin position="196"/>
        <end position="211"/>
    </location>
</feature>
<comment type="caution">
    <text evidence="2">The sequence shown here is derived from an EMBL/GenBank/DDBJ whole genome shotgun (WGS) entry which is preliminary data.</text>
</comment>
<proteinExistence type="predicted"/>
<reference evidence="2" key="1">
    <citation type="submission" date="2022-10" db="EMBL/GenBank/DDBJ databases">
        <authorList>
            <person name="Chen Y."/>
            <person name="Dougan E. K."/>
            <person name="Chan C."/>
            <person name="Rhodes N."/>
            <person name="Thang M."/>
        </authorList>
    </citation>
    <scope>NUCLEOTIDE SEQUENCE</scope>
</reference>
<evidence type="ECO:0000256" key="1">
    <source>
        <dbReference type="SAM" id="MobiDB-lite"/>
    </source>
</evidence>
<evidence type="ECO:0000313" key="2">
    <source>
        <dbReference type="EMBL" id="CAI3993093.1"/>
    </source>
</evidence>
<evidence type="ECO:0000313" key="4">
    <source>
        <dbReference type="Proteomes" id="UP001152797"/>
    </source>
</evidence>
<feature type="compositionally biased region" description="Low complexity" evidence="1">
    <location>
        <begin position="150"/>
        <end position="159"/>
    </location>
</feature>